<evidence type="ECO:0000259" key="9">
    <source>
        <dbReference type="PROSITE" id="PS50850"/>
    </source>
</evidence>
<organism evidence="10 11">
    <name type="scientific">Symbiodinium natans</name>
    <dbReference type="NCBI Taxonomy" id="878477"/>
    <lineage>
        <taxon>Eukaryota</taxon>
        <taxon>Sar</taxon>
        <taxon>Alveolata</taxon>
        <taxon>Dinophyceae</taxon>
        <taxon>Suessiales</taxon>
        <taxon>Symbiodiniaceae</taxon>
        <taxon>Symbiodinium</taxon>
    </lineage>
</organism>
<evidence type="ECO:0000313" key="10">
    <source>
        <dbReference type="EMBL" id="CAE7510355.1"/>
    </source>
</evidence>
<dbReference type="GO" id="GO:0015293">
    <property type="term" value="F:symporter activity"/>
    <property type="evidence" value="ECO:0007669"/>
    <property type="project" value="UniProtKB-KW"/>
</dbReference>
<dbReference type="Proteomes" id="UP000604046">
    <property type="component" value="Unassembled WGS sequence"/>
</dbReference>
<keyword evidence="11" id="KW-1185">Reference proteome</keyword>
<dbReference type="InterPro" id="IPR020846">
    <property type="entry name" value="MFS_dom"/>
</dbReference>
<comment type="subcellular location">
    <subcellularLocation>
        <location evidence="1">Cell membrane</location>
        <topology evidence="1">Multi-pass membrane protein</topology>
    </subcellularLocation>
</comment>
<feature type="transmembrane region" description="Helical" evidence="8">
    <location>
        <begin position="110"/>
        <end position="134"/>
    </location>
</feature>
<feature type="domain" description="Major facilitator superfamily (MFS) profile" evidence="9">
    <location>
        <begin position="1"/>
        <end position="212"/>
    </location>
</feature>
<keyword evidence="6 8" id="KW-1133">Transmembrane helix</keyword>
<dbReference type="Pfam" id="PF00083">
    <property type="entry name" value="Sugar_tr"/>
    <property type="match status" value="1"/>
</dbReference>
<evidence type="ECO:0000313" key="11">
    <source>
        <dbReference type="Proteomes" id="UP000604046"/>
    </source>
</evidence>
<name>A0A812T873_9DINO</name>
<dbReference type="PROSITE" id="PS50850">
    <property type="entry name" value="MFS"/>
    <property type="match status" value="1"/>
</dbReference>
<dbReference type="InterPro" id="IPR036259">
    <property type="entry name" value="MFS_trans_sf"/>
</dbReference>
<dbReference type="AlphaFoldDB" id="A0A812T873"/>
<proteinExistence type="predicted"/>
<keyword evidence="4 8" id="KW-0812">Transmembrane</keyword>
<dbReference type="OrthoDB" id="409395at2759"/>
<gene>
    <name evidence="10" type="primary">proP</name>
    <name evidence="10" type="ORF">SNAT2548_LOCUS28580</name>
</gene>
<evidence type="ECO:0000256" key="4">
    <source>
        <dbReference type="ARBA" id="ARBA00022692"/>
    </source>
</evidence>
<evidence type="ECO:0000256" key="5">
    <source>
        <dbReference type="ARBA" id="ARBA00022847"/>
    </source>
</evidence>
<evidence type="ECO:0000256" key="3">
    <source>
        <dbReference type="ARBA" id="ARBA00022475"/>
    </source>
</evidence>
<keyword evidence="2" id="KW-0813">Transport</keyword>
<evidence type="ECO:0000256" key="8">
    <source>
        <dbReference type="SAM" id="Phobius"/>
    </source>
</evidence>
<dbReference type="InterPro" id="IPR051084">
    <property type="entry name" value="H+-coupled_symporters"/>
</dbReference>
<feature type="transmembrane region" description="Helical" evidence="8">
    <location>
        <begin position="17"/>
        <end position="38"/>
    </location>
</feature>
<dbReference type="EMBL" id="CAJNDS010002523">
    <property type="protein sequence ID" value="CAE7510355.1"/>
    <property type="molecule type" value="Genomic_DNA"/>
</dbReference>
<evidence type="ECO:0000256" key="6">
    <source>
        <dbReference type="ARBA" id="ARBA00022989"/>
    </source>
</evidence>
<dbReference type="PANTHER" id="PTHR43528:SF1">
    <property type="entry name" value="ALPHA-KETOGLUTARATE PERMEASE"/>
    <property type="match status" value="1"/>
</dbReference>
<dbReference type="Gene3D" id="1.20.1250.20">
    <property type="entry name" value="MFS general substrate transporter like domains"/>
    <property type="match status" value="1"/>
</dbReference>
<evidence type="ECO:0000256" key="7">
    <source>
        <dbReference type="ARBA" id="ARBA00023136"/>
    </source>
</evidence>
<dbReference type="SUPFAM" id="SSF103473">
    <property type="entry name" value="MFS general substrate transporter"/>
    <property type="match status" value="1"/>
</dbReference>
<dbReference type="PANTHER" id="PTHR43528">
    <property type="entry name" value="ALPHA-KETOGLUTARATE PERMEASE"/>
    <property type="match status" value="1"/>
</dbReference>
<comment type="caution">
    <text evidence="10">The sequence shown here is derived from an EMBL/GenBank/DDBJ whole genome shotgun (WGS) entry which is preliminary data.</text>
</comment>
<keyword evidence="7 8" id="KW-0472">Membrane</keyword>
<sequence>MQDILKEVFAEGSDKQAWLLFAVPFFARPFGSLVFGWIGDKFGRALSLQLAIWGMAVATALQGCLVPSLPGVNWMLAALRLITGLSAGGESAGVNTYMSEFGEEGREHTLAAAIGINNVSGSLAFFLANTVSLAVHQLPHETQLAWGWRIPFLLAAPLGVVSVLLRRSMKETHEFQKILGRALKGAAFIALSFELRYASPKLQVAVLQRQHS</sequence>
<reference evidence="10" key="1">
    <citation type="submission" date="2021-02" db="EMBL/GenBank/DDBJ databases">
        <authorList>
            <person name="Dougan E. K."/>
            <person name="Rhodes N."/>
            <person name="Thang M."/>
            <person name="Chan C."/>
        </authorList>
    </citation>
    <scope>NUCLEOTIDE SEQUENCE</scope>
</reference>
<evidence type="ECO:0000256" key="2">
    <source>
        <dbReference type="ARBA" id="ARBA00022448"/>
    </source>
</evidence>
<evidence type="ECO:0000256" key="1">
    <source>
        <dbReference type="ARBA" id="ARBA00004651"/>
    </source>
</evidence>
<dbReference type="GO" id="GO:0005886">
    <property type="term" value="C:plasma membrane"/>
    <property type="evidence" value="ECO:0007669"/>
    <property type="project" value="UniProtKB-SubCell"/>
</dbReference>
<feature type="transmembrane region" description="Helical" evidence="8">
    <location>
        <begin position="50"/>
        <end position="69"/>
    </location>
</feature>
<protein>
    <submittedName>
        <fullName evidence="10">ProP protein</fullName>
    </submittedName>
</protein>
<dbReference type="InterPro" id="IPR005828">
    <property type="entry name" value="MFS_sugar_transport-like"/>
</dbReference>
<keyword evidence="3" id="KW-1003">Cell membrane</keyword>
<feature type="transmembrane region" description="Helical" evidence="8">
    <location>
        <begin position="146"/>
        <end position="165"/>
    </location>
</feature>
<keyword evidence="5" id="KW-0769">Symport</keyword>
<accession>A0A812T873</accession>